<dbReference type="PRINTS" id="PR01099">
    <property type="entry name" value="HYETHTZKNASE"/>
</dbReference>
<accession>A0A2T0V0K0</accession>
<dbReference type="UniPathway" id="UPA00060">
    <property type="reaction ID" value="UER00139"/>
</dbReference>
<comment type="catalytic activity">
    <reaction evidence="1 11">
        <text>5-(2-hydroxyethyl)-4-methylthiazole + ATP = 4-methyl-5-(2-phosphooxyethyl)-thiazole + ADP + H(+)</text>
        <dbReference type="Rhea" id="RHEA:24212"/>
        <dbReference type="ChEBI" id="CHEBI:15378"/>
        <dbReference type="ChEBI" id="CHEBI:17957"/>
        <dbReference type="ChEBI" id="CHEBI:30616"/>
        <dbReference type="ChEBI" id="CHEBI:58296"/>
        <dbReference type="ChEBI" id="CHEBI:456216"/>
        <dbReference type="EC" id="2.7.1.50"/>
    </reaction>
</comment>
<comment type="similarity">
    <text evidence="11">Belongs to the Thz kinase family.</text>
</comment>
<organism evidence="12 13">
    <name type="scientific">Knoellia remsis</name>
    <dbReference type="NCBI Taxonomy" id="407159"/>
    <lineage>
        <taxon>Bacteria</taxon>
        <taxon>Bacillati</taxon>
        <taxon>Actinomycetota</taxon>
        <taxon>Actinomycetes</taxon>
        <taxon>Micrococcales</taxon>
        <taxon>Intrasporangiaceae</taxon>
        <taxon>Knoellia</taxon>
    </lineage>
</organism>
<comment type="cofactor">
    <cofactor evidence="2 11">
        <name>Mg(2+)</name>
        <dbReference type="ChEBI" id="CHEBI:18420"/>
    </cofactor>
</comment>
<evidence type="ECO:0000256" key="8">
    <source>
        <dbReference type="ARBA" id="ARBA00022840"/>
    </source>
</evidence>
<evidence type="ECO:0000256" key="5">
    <source>
        <dbReference type="ARBA" id="ARBA00022723"/>
    </source>
</evidence>
<dbReference type="NCBIfam" id="TIGR00694">
    <property type="entry name" value="thiM"/>
    <property type="match status" value="1"/>
</dbReference>
<sequence length="279" mass="28181">MTTRSVDPTATAGEGPALAPADLASVLADLRTQTPLVQCITNSVVTNWTANVLLAAGAAPAMVDNSHEAAEFAGVASALLVNLGTPTEDTVKAMSLATESARLAATPWVLDPVAVGPLSWRTETAKTLLRQRPSIIRGNASEVLALAGGAGGRGVDATDTSQDALETARMLAREHDTVVAVSGEVDVITDGERVARLANGHEWLTLVTGVGCALGALMAACAAVTDDRLAAAATATTLLTVAAEPAAETSAGPGSFAVALLDGLHTATTEDLAARVRLS</sequence>
<dbReference type="PIRSF" id="PIRSF000513">
    <property type="entry name" value="Thz_kinase"/>
    <property type="match status" value="1"/>
</dbReference>
<dbReference type="Pfam" id="PF02110">
    <property type="entry name" value="HK"/>
    <property type="match status" value="1"/>
</dbReference>
<feature type="binding site" evidence="11">
    <location>
        <position position="209"/>
    </location>
    <ligand>
        <name>substrate</name>
    </ligand>
</feature>
<dbReference type="HAMAP" id="MF_00228">
    <property type="entry name" value="Thz_kinase"/>
    <property type="match status" value="1"/>
</dbReference>
<dbReference type="Proteomes" id="UP000237822">
    <property type="component" value="Unassembled WGS sequence"/>
</dbReference>
<reference evidence="12 13" key="1">
    <citation type="submission" date="2018-03" db="EMBL/GenBank/DDBJ databases">
        <title>Genomic Encyclopedia of Archaeal and Bacterial Type Strains, Phase II (KMG-II): from individual species to whole genera.</title>
        <authorList>
            <person name="Goeker M."/>
        </authorList>
    </citation>
    <scope>NUCLEOTIDE SEQUENCE [LARGE SCALE GENOMIC DNA]</scope>
    <source>
        <strain evidence="12 13">ATCC BAA-1496</strain>
    </source>
</reference>
<dbReference type="GO" id="GO:0005524">
    <property type="term" value="F:ATP binding"/>
    <property type="evidence" value="ECO:0007669"/>
    <property type="project" value="UniProtKB-UniRule"/>
</dbReference>
<feature type="binding site" evidence="11">
    <location>
        <position position="182"/>
    </location>
    <ligand>
        <name>ATP</name>
        <dbReference type="ChEBI" id="CHEBI:30616"/>
    </ligand>
</feature>
<keyword evidence="8 11" id="KW-0067">ATP-binding</keyword>
<dbReference type="EC" id="2.7.1.50" evidence="11"/>
<dbReference type="NCBIfam" id="NF006830">
    <property type="entry name" value="PRK09355.1"/>
    <property type="match status" value="1"/>
</dbReference>
<comment type="pathway">
    <text evidence="3 11">Cofactor biosynthesis; thiamine diphosphate biosynthesis; 4-methyl-5-(2-phosphoethyl)-thiazole from 5-(2-hydroxyethyl)-4-methylthiazole: step 1/1.</text>
</comment>
<keyword evidence="7 11" id="KW-0418">Kinase</keyword>
<dbReference type="SUPFAM" id="SSF53613">
    <property type="entry name" value="Ribokinase-like"/>
    <property type="match status" value="1"/>
</dbReference>
<dbReference type="InterPro" id="IPR029056">
    <property type="entry name" value="Ribokinase-like"/>
</dbReference>
<keyword evidence="4 11" id="KW-0808">Transferase</keyword>
<keyword evidence="10 11" id="KW-0784">Thiamine biosynthesis</keyword>
<evidence type="ECO:0000313" key="12">
    <source>
        <dbReference type="EMBL" id="PRY63715.1"/>
    </source>
</evidence>
<dbReference type="Gene3D" id="3.40.1190.20">
    <property type="match status" value="1"/>
</dbReference>
<comment type="caution">
    <text evidence="12">The sequence shown here is derived from an EMBL/GenBank/DDBJ whole genome shotgun (WGS) entry which is preliminary data.</text>
</comment>
<evidence type="ECO:0000313" key="13">
    <source>
        <dbReference type="Proteomes" id="UP000237822"/>
    </source>
</evidence>
<dbReference type="InterPro" id="IPR000417">
    <property type="entry name" value="Hyethyz_kinase"/>
</dbReference>
<evidence type="ECO:0000256" key="7">
    <source>
        <dbReference type="ARBA" id="ARBA00022777"/>
    </source>
</evidence>
<keyword evidence="9 11" id="KW-0460">Magnesium</keyword>
<evidence type="ECO:0000256" key="11">
    <source>
        <dbReference type="HAMAP-Rule" id="MF_00228"/>
    </source>
</evidence>
<name>A0A2T0V0K0_9MICO</name>
<dbReference type="AlphaFoldDB" id="A0A2T0V0K0"/>
<evidence type="ECO:0000256" key="3">
    <source>
        <dbReference type="ARBA" id="ARBA00004868"/>
    </source>
</evidence>
<keyword evidence="6 11" id="KW-0547">Nucleotide-binding</keyword>
<evidence type="ECO:0000256" key="6">
    <source>
        <dbReference type="ARBA" id="ARBA00022741"/>
    </source>
</evidence>
<dbReference type="GO" id="GO:0004417">
    <property type="term" value="F:hydroxyethylthiazole kinase activity"/>
    <property type="evidence" value="ECO:0007669"/>
    <property type="project" value="UniProtKB-UniRule"/>
</dbReference>
<comment type="function">
    <text evidence="11">Catalyzes the phosphorylation of the hydroxyl group of 4-methyl-5-beta-hydroxyethylthiazole (THZ).</text>
</comment>
<keyword evidence="5 11" id="KW-0479">Metal-binding</keyword>
<dbReference type="GO" id="GO:0000287">
    <property type="term" value="F:magnesium ion binding"/>
    <property type="evidence" value="ECO:0007669"/>
    <property type="project" value="UniProtKB-UniRule"/>
</dbReference>
<evidence type="ECO:0000256" key="10">
    <source>
        <dbReference type="ARBA" id="ARBA00022977"/>
    </source>
</evidence>
<dbReference type="EMBL" id="PVTI01000001">
    <property type="protein sequence ID" value="PRY63715.1"/>
    <property type="molecule type" value="Genomic_DNA"/>
</dbReference>
<proteinExistence type="inferred from homology"/>
<dbReference type="GO" id="GO:0009228">
    <property type="term" value="P:thiamine biosynthetic process"/>
    <property type="evidence" value="ECO:0007669"/>
    <property type="project" value="UniProtKB-KW"/>
</dbReference>
<feature type="binding site" evidence="11">
    <location>
        <position position="62"/>
    </location>
    <ligand>
        <name>substrate</name>
    </ligand>
</feature>
<dbReference type="OrthoDB" id="8909021at2"/>
<dbReference type="GO" id="GO:0009229">
    <property type="term" value="P:thiamine diphosphate biosynthetic process"/>
    <property type="evidence" value="ECO:0007669"/>
    <property type="project" value="UniProtKB-UniRule"/>
</dbReference>
<evidence type="ECO:0000256" key="1">
    <source>
        <dbReference type="ARBA" id="ARBA00001771"/>
    </source>
</evidence>
<gene>
    <name evidence="11" type="primary">thiM</name>
    <name evidence="12" type="ORF">BCF74_101113</name>
</gene>
<evidence type="ECO:0000256" key="2">
    <source>
        <dbReference type="ARBA" id="ARBA00001946"/>
    </source>
</evidence>
<keyword evidence="13" id="KW-1185">Reference proteome</keyword>
<protein>
    <recommendedName>
        <fullName evidence="11">Hydroxyethylthiazole kinase</fullName>
        <ecNumber evidence="11">2.7.1.50</ecNumber>
    </recommendedName>
    <alternativeName>
        <fullName evidence="11">4-methyl-5-beta-hydroxyethylthiazole kinase</fullName>
        <shortName evidence="11">TH kinase</shortName>
        <shortName evidence="11">Thz kinase</shortName>
    </alternativeName>
</protein>
<dbReference type="RefSeq" id="WP_106296013.1">
    <property type="nucleotide sequence ID" value="NZ_PVTI01000001.1"/>
</dbReference>
<dbReference type="CDD" id="cd01170">
    <property type="entry name" value="THZ_kinase"/>
    <property type="match status" value="1"/>
</dbReference>
<feature type="binding site" evidence="11">
    <location>
        <position position="137"/>
    </location>
    <ligand>
        <name>ATP</name>
        <dbReference type="ChEBI" id="CHEBI:30616"/>
    </ligand>
</feature>
<evidence type="ECO:0000256" key="4">
    <source>
        <dbReference type="ARBA" id="ARBA00022679"/>
    </source>
</evidence>
<evidence type="ECO:0000256" key="9">
    <source>
        <dbReference type="ARBA" id="ARBA00022842"/>
    </source>
</evidence>